<reference evidence="7 8" key="1">
    <citation type="submission" date="2018-02" db="EMBL/GenBank/DDBJ databases">
        <title>Draft genome sequences of Elsinoe sp., causing black scab on jojoba.</title>
        <authorList>
            <person name="Stodart B."/>
            <person name="Jeffress S."/>
            <person name="Ash G."/>
            <person name="Arun Chinnappa K."/>
        </authorList>
    </citation>
    <scope>NUCLEOTIDE SEQUENCE [LARGE SCALE GENOMIC DNA]</scope>
    <source>
        <strain evidence="7 8">Hillstone_2</strain>
    </source>
</reference>
<dbReference type="InterPro" id="IPR027417">
    <property type="entry name" value="P-loop_NTPase"/>
</dbReference>
<feature type="compositionally biased region" description="Low complexity" evidence="5">
    <location>
        <begin position="23"/>
        <end position="33"/>
    </location>
</feature>
<dbReference type="AlphaFoldDB" id="A0A4U7AUS1"/>
<evidence type="ECO:0000256" key="5">
    <source>
        <dbReference type="SAM" id="MobiDB-lite"/>
    </source>
</evidence>
<comment type="similarity">
    <text evidence="1">Belongs to the SMC family. SMC5 subfamily.</text>
</comment>
<dbReference type="Gene3D" id="3.40.50.300">
    <property type="entry name" value="P-loop containing nucleotide triphosphate hydrolases"/>
    <property type="match status" value="2"/>
</dbReference>
<accession>A0A4U7AUS1</accession>
<organism evidence="7 8">
    <name type="scientific">Elsinoe australis</name>
    <dbReference type="NCBI Taxonomy" id="40998"/>
    <lineage>
        <taxon>Eukaryota</taxon>
        <taxon>Fungi</taxon>
        <taxon>Dikarya</taxon>
        <taxon>Ascomycota</taxon>
        <taxon>Pezizomycotina</taxon>
        <taxon>Dothideomycetes</taxon>
        <taxon>Dothideomycetidae</taxon>
        <taxon>Myriangiales</taxon>
        <taxon>Elsinoaceae</taxon>
        <taxon>Elsinoe</taxon>
    </lineage>
</organism>
<evidence type="ECO:0000256" key="3">
    <source>
        <dbReference type="ARBA" id="ARBA00023054"/>
    </source>
</evidence>
<evidence type="ECO:0000259" key="6">
    <source>
        <dbReference type="Pfam" id="PF02463"/>
    </source>
</evidence>
<dbReference type="GO" id="GO:0000724">
    <property type="term" value="P:double-strand break repair via homologous recombination"/>
    <property type="evidence" value="ECO:0007669"/>
    <property type="project" value="TreeGrafter"/>
</dbReference>
<comment type="caution">
    <text evidence="7">The sequence shown here is derived from an EMBL/GenBank/DDBJ whole genome shotgun (WGS) entry which is preliminary data.</text>
</comment>
<dbReference type="Proteomes" id="UP000308133">
    <property type="component" value="Unassembled WGS sequence"/>
</dbReference>
<dbReference type="Pfam" id="PF02463">
    <property type="entry name" value="SMC_N"/>
    <property type="match status" value="1"/>
</dbReference>
<evidence type="ECO:0000256" key="4">
    <source>
        <dbReference type="SAM" id="Coils"/>
    </source>
</evidence>
<feature type="coiled-coil region" evidence="4">
    <location>
        <begin position="373"/>
        <end position="486"/>
    </location>
</feature>
<evidence type="ECO:0000256" key="2">
    <source>
        <dbReference type="ARBA" id="ARBA00018687"/>
    </source>
</evidence>
<evidence type="ECO:0000313" key="7">
    <source>
        <dbReference type="EMBL" id="TKX22163.1"/>
    </source>
</evidence>
<keyword evidence="3 4" id="KW-0175">Coiled coil</keyword>
<dbReference type="GO" id="GO:0005634">
    <property type="term" value="C:nucleus"/>
    <property type="evidence" value="ECO:0007669"/>
    <property type="project" value="TreeGrafter"/>
</dbReference>
<feature type="region of interest" description="Disordered" evidence="5">
    <location>
        <begin position="702"/>
        <end position="735"/>
    </location>
</feature>
<proteinExistence type="inferred from homology"/>
<evidence type="ECO:0000256" key="1">
    <source>
        <dbReference type="ARBA" id="ARBA00010171"/>
    </source>
</evidence>
<protein>
    <recommendedName>
        <fullName evidence="2">Structural maintenance of chromosomes protein 5</fullName>
    </recommendedName>
</protein>
<feature type="coiled-coil region" evidence="4">
    <location>
        <begin position="913"/>
        <end position="950"/>
    </location>
</feature>
<dbReference type="SUPFAM" id="SSF52540">
    <property type="entry name" value="P-loop containing nucleoside triphosphate hydrolases"/>
    <property type="match status" value="1"/>
</dbReference>
<evidence type="ECO:0000313" key="8">
    <source>
        <dbReference type="Proteomes" id="UP000308133"/>
    </source>
</evidence>
<dbReference type="EMBL" id="PTQR01000072">
    <property type="protein sequence ID" value="TKX22163.1"/>
    <property type="molecule type" value="Genomic_DNA"/>
</dbReference>
<dbReference type="PANTHER" id="PTHR45916:SF1">
    <property type="entry name" value="STRUCTURAL MAINTENANCE OF CHROMOSOMES PROTEIN 5"/>
    <property type="match status" value="1"/>
</dbReference>
<dbReference type="InterPro" id="IPR003395">
    <property type="entry name" value="RecF/RecN/SMC_N"/>
</dbReference>
<name>A0A4U7AUS1_9PEZI</name>
<feature type="coiled-coil region" evidence="4">
    <location>
        <begin position="808"/>
        <end position="881"/>
    </location>
</feature>
<feature type="region of interest" description="Disordered" evidence="5">
    <location>
        <begin position="1"/>
        <end position="72"/>
    </location>
</feature>
<gene>
    <name evidence="7" type="ORF">C1H76_5639</name>
</gene>
<dbReference type="PANTHER" id="PTHR45916">
    <property type="entry name" value="STRUCTURAL MAINTENANCE OF CHROMOSOMES PROTEIN 5"/>
    <property type="match status" value="1"/>
</dbReference>
<feature type="compositionally biased region" description="Polar residues" evidence="5">
    <location>
        <begin position="60"/>
        <end position="70"/>
    </location>
</feature>
<dbReference type="GO" id="GO:0030915">
    <property type="term" value="C:Smc5-Smc6 complex"/>
    <property type="evidence" value="ECO:0007669"/>
    <property type="project" value="TreeGrafter"/>
</dbReference>
<feature type="domain" description="RecF/RecN/SMC N-terminal" evidence="6">
    <location>
        <begin position="77"/>
        <end position="1061"/>
    </location>
</feature>
<sequence length="1129" mass="129110">MPGLVNGRKRSLSPGSDEEDNESLQSQELGSSSKRARTNGYHSESPSRPVLPSSYRADSLTGQNGSTPQLVHQPGSIYRVTMRNFVTYKEAEFLPGPSLNMIIGPNGTGKSTLVCAICLGLGWKTEHLGRAKEVGEFVRHGCSSAEIEIELTRDPQRHEENPVIKMVIRKNDNKSNFFLNGRAVSRRRVMEECRSFAIQVDNLCQFLPQDRVVEFAALNPVDLLAQTLRAAAPEEMTDQHDELKRLHSDQAKLLLDQKTHADNLKTMESRHNAQRTDVERVQERAAIQERVNALELYKPKLEYNAAKAKWEEAKSRKLTAQRELQNLEAQVAPALESVEEKRKYVEDVRTAVKKREKLVQRSEQNATVQFEKQNEIEKSIKAAEAEINSEDKRQKDLYQNRARIRKQISDLELKMQNTPPAFEPASYNERLREFTRQIRDLDEKIELARQQNSDCANQIRQRENRIQNLERDMSNLRSQAGRQENKLKRQSPETFKAWRWVQENKTLFKGPVFGPPMLICSVREPRHADAVESVLGSSEMQAFTVTNDQDFQTLQRSLLGQQHMSDIYIRSSKFPLAHYRTPIPREELTALGLEGYVVDLLEGPDEVLGMLCDTSRLHATAVAGPRITSEQIDNIQNTAINQFITASEVYTTTRRREYGAAGTSTRTRRTKKASIFTDSAVDTGAENEIKTQILEAKGEIEELRGQQKQHKETVESAGKQRTDTQEQKNDTEQQKNALQTAVATFNALPSKLSAEKDKLEANEDNIKNGRQAIQEIKERKSRETLKKGKESTLFAVSIMSLQKSHTELFEAEITLIEAESDLETLETKNIEVRNMLDQRKMELETLKDELRTLREEAQAALERVNEANMRLTERDVEIQEEQPRDQTVEGLQNDIEGLQARLEMVHEGNSNVMKEFEERTIRIEKTKEKLERISRELETLERQIGEIRGEWEPMVDTLMSQISDAFGDNFARIGCAGQVEVLKTEDFSEWSISIQVKFREHEQLSILDSHRQSGGERAVSTIFYLMALQSLARAPFRVVDEINQGMDPRNERHVFFLVHARMVDIACAEHTSQYFLITPKLLPNLKYDPRMKIHCIASGEYMPEHHKQLDFQSLAVRALGVQRRISGVV</sequence>
<feature type="compositionally biased region" description="Basic and acidic residues" evidence="5">
    <location>
        <begin position="702"/>
        <end position="733"/>
    </location>
</feature>
<dbReference type="GO" id="GO:0003697">
    <property type="term" value="F:single-stranded DNA binding"/>
    <property type="evidence" value="ECO:0007669"/>
    <property type="project" value="TreeGrafter"/>
</dbReference>